<dbReference type="EMBL" id="BKCJ010583133">
    <property type="protein sequence ID" value="GFB24073.1"/>
    <property type="molecule type" value="Genomic_DNA"/>
</dbReference>
<feature type="compositionally biased region" description="Basic and acidic residues" evidence="1">
    <location>
        <begin position="136"/>
        <end position="161"/>
    </location>
</feature>
<feature type="region of interest" description="Disordered" evidence="1">
    <location>
        <begin position="133"/>
        <end position="170"/>
    </location>
</feature>
<reference evidence="2" key="1">
    <citation type="journal article" date="2019" name="Sci. Rep.">
        <title>Draft genome of Tanacetum cinerariifolium, the natural source of mosquito coil.</title>
        <authorList>
            <person name="Yamashiro T."/>
            <person name="Shiraishi A."/>
            <person name="Satake H."/>
            <person name="Nakayama K."/>
        </authorList>
    </citation>
    <scope>NUCLEOTIDE SEQUENCE</scope>
</reference>
<protein>
    <submittedName>
        <fullName evidence="2">Uncharacterized protein</fullName>
    </submittedName>
</protein>
<organism evidence="2">
    <name type="scientific">Tanacetum cinerariifolium</name>
    <name type="common">Dalmatian daisy</name>
    <name type="synonym">Chrysanthemum cinerariifolium</name>
    <dbReference type="NCBI Taxonomy" id="118510"/>
    <lineage>
        <taxon>Eukaryota</taxon>
        <taxon>Viridiplantae</taxon>
        <taxon>Streptophyta</taxon>
        <taxon>Embryophyta</taxon>
        <taxon>Tracheophyta</taxon>
        <taxon>Spermatophyta</taxon>
        <taxon>Magnoliopsida</taxon>
        <taxon>eudicotyledons</taxon>
        <taxon>Gunneridae</taxon>
        <taxon>Pentapetalae</taxon>
        <taxon>asterids</taxon>
        <taxon>campanulids</taxon>
        <taxon>Asterales</taxon>
        <taxon>Asteraceae</taxon>
        <taxon>Asteroideae</taxon>
        <taxon>Anthemideae</taxon>
        <taxon>Anthemidinae</taxon>
        <taxon>Tanacetum</taxon>
    </lineage>
</organism>
<dbReference type="AlphaFoldDB" id="A0A699L8X1"/>
<evidence type="ECO:0000256" key="1">
    <source>
        <dbReference type="SAM" id="MobiDB-lite"/>
    </source>
</evidence>
<name>A0A699L8X1_TANCI</name>
<comment type="caution">
    <text evidence="2">The sequence shown here is derived from an EMBL/GenBank/DDBJ whole genome shotgun (WGS) entry which is preliminary data.</text>
</comment>
<gene>
    <name evidence="2" type="ORF">Tci_696044</name>
</gene>
<feature type="non-terminal residue" evidence="2">
    <location>
        <position position="1"/>
    </location>
</feature>
<proteinExistence type="predicted"/>
<feature type="non-terminal residue" evidence="2">
    <location>
        <position position="214"/>
    </location>
</feature>
<sequence>SHESDNRVPKNLENDRYKIGERYHVVPPLYTRTFLPPKLDWVFTDDPNASKSVDNVFNVESSTNKPSKDMSKTHRPDAPIVEDWISDSEDETKIDKSVDNVFNVESSTNKPSKDMSKTHRPDAPIVEDWISDSEDETKIESMPKQREHSFVTSTEHMKSSREPGNPQQALRDKGVIDSGFPRHMTGNISFLLEFEEINGGYVAFGGNPKGGKIS</sequence>
<accession>A0A699L8X1</accession>
<evidence type="ECO:0000313" key="2">
    <source>
        <dbReference type="EMBL" id="GFB24073.1"/>
    </source>
</evidence>